<name>A0A2P0QIM2_PSESF</name>
<sequence length="56" mass="6283">MPVVYPLQPVIELARCDAIFVGSFLCRKSTNKVVMQGSYDLFTAGFGVTQQKRKML</sequence>
<reference evidence="1" key="1">
    <citation type="submission" date="2016-03" db="EMBL/GenBank/DDBJ databases">
        <title>The evolution of Pseudomonas syringae pv. actinidiae in New Zealand.</title>
        <authorList>
            <person name="Taiaroa G."/>
            <person name="Poulter R.T.M."/>
            <person name="Lamont I."/>
            <person name="Stockwell P."/>
            <person name="Butler M.I."/>
        </authorList>
    </citation>
    <scope>NUCLEOTIDE SEQUENCE</scope>
    <source>
        <strain evidence="1">SR121</strain>
    </source>
</reference>
<dbReference type="AlphaFoldDB" id="A0A2P0QIM2"/>
<accession>A0A2P0QIM2</accession>
<evidence type="ECO:0000313" key="1">
    <source>
        <dbReference type="EMBL" id="ARO45460.1"/>
    </source>
</evidence>
<organism evidence="1">
    <name type="scientific">Pseudomonas syringae pv. actinidiae</name>
    <dbReference type="NCBI Taxonomy" id="103796"/>
    <lineage>
        <taxon>Bacteria</taxon>
        <taxon>Pseudomonadati</taxon>
        <taxon>Pseudomonadota</taxon>
        <taxon>Gammaproteobacteria</taxon>
        <taxon>Pseudomonadales</taxon>
        <taxon>Pseudomonadaceae</taxon>
        <taxon>Pseudomonas</taxon>
        <taxon>Pseudomonas syringae</taxon>
    </lineage>
</organism>
<proteinExistence type="predicted"/>
<dbReference type="EMBL" id="KX009066">
    <property type="protein sequence ID" value="ARO45460.1"/>
    <property type="molecule type" value="Genomic_DNA"/>
</dbReference>
<protein>
    <submittedName>
        <fullName evidence="1">Uncharacterized protein</fullName>
    </submittedName>
</protein>